<name>A0A4D7JJI6_9BACT</name>
<gene>
    <name evidence="2" type="ORF">DCC35_13915</name>
</gene>
<evidence type="ECO:0008006" key="4">
    <source>
        <dbReference type="Google" id="ProtNLM"/>
    </source>
</evidence>
<dbReference type="OrthoDB" id="958761at2"/>
<dbReference type="EMBL" id="CP028923">
    <property type="protein sequence ID" value="QCK15761.1"/>
    <property type="molecule type" value="Genomic_DNA"/>
</dbReference>
<sequence>MEYDSEILLIEAYFEDRLTPDEKKEFEQRRLEDFDFQKKVEDYLSIFRSIKESEKEDFQNKLKDWDDEIGSKSKTTKFPAYMKYAAIIILLIIPIGLWQLGYFSNDLSTNEAYITYYSPYEDVITQRNGDQVSLFLEGMEEYNNKNYEKAIEILSSFTAENPQSDMAKIYLGISYLETDENNAAISIFSDLKSNANGLPKELSHWYLAMAYLKTDNIVEAKNLLNSISESDHIFSGKADKLLSRLE</sequence>
<accession>A0A4D7JJI6</accession>
<dbReference type="AlphaFoldDB" id="A0A4D7JJI6"/>
<protein>
    <recommendedName>
        <fullName evidence="4">Tetratricopeptide repeat protein</fullName>
    </recommendedName>
</protein>
<reference evidence="2 3" key="1">
    <citation type="submission" date="2018-04" db="EMBL/GenBank/DDBJ databases">
        <title>Complete genome uncultured novel isolate.</title>
        <authorList>
            <person name="Merlino G."/>
        </authorList>
    </citation>
    <scope>NUCLEOTIDE SEQUENCE [LARGE SCALE GENOMIC DNA]</scope>
    <source>
        <strain evidence="3">R1DC9</strain>
    </source>
</reference>
<proteinExistence type="predicted"/>
<dbReference type="Gene3D" id="1.25.40.10">
    <property type="entry name" value="Tetratricopeptide repeat domain"/>
    <property type="match status" value="1"/>
</dbReference>
<evidence type="ECO:0000313" key="2">
    <source>
        <dbReference type="EMBL" id="QCK15761.1"/>
    </source>
</evidence>
<keyword evidence="3" id="KW-1185">Reference proteome</keyword>
<keyword evidence="1" id="KW-0812">Transmembrane</keyword>
<feature type="transmembrane region" description="Helical" evidence="1">
    <location>
        <begin position="81"/>
        <end position="100"/>
    </location>
</feature>
<dbReference type="InterPro" id="IPR011990">
    <property type="entry name" value="TPR-like_helical_dom_sf"/>
</dbReference>
<dbReference type="KEGG" id="fpf:DCC35_13915"/>
<dbReference type="SUPFAM" id="SSF48452">
    <property type="entry name" value="TPR-like"/>
    <property type="match status" value="1"/>
</dbReference>
<keyword evidence="1" id="KW-0472">Membrane</keyword>
<evidence type="ECO:0000256" key="1">
    <source>
        <dbReference type="SAM" id="Phobius"/>
    </source>
</evidence>
<organism evidence="2 3">
    <name type="scientific">Mangrovivirga cuniculi</name>
    <dbReference type="NCBI Taxonomy" id="2715131"/>
    <lineage>
        <taxon>Bacteria</taxon>
        <taxon>Pseudomonadati</taxon>
        <taxon>Bacteroidota</taxon>
        <taxon>Cytophagia</taxon>
        <taxon>Cytophagales</taxon>
        <taxon>Mangrovivirgaceae</taxon>
        <taxon>Mangrovivirga</taxon>
    </lineage>
</organism>
<evidence type="ECO:0000313" key="3">
    <source>
        <dbReference type="Proteomes" id="UP000298616"/>
    </source>
</evidence>
<keyword evidence="1" id="KW-1133">Transmembrane helix</keyword>
<dbReference type="RefSeq" id="WP_137091357.1">
    <property type="nucleotide sequence ID" value="NZ_CP028923.1"/>
</dbReference>
<dbReference type="Proteomes" id="UP000298616">
    <property type="component" value="Chromosome"/>
</dbReference>